<dbReference type="CDD" id="cd18622">
    <property type="entry name" value="GH32_Inu-like"/>
    <property type="match status" value="1"/>
</dbReference>
<dbReference type="PANTHER" id="PTHR42800">
    <property type="entry name" value="EXOINULINASE INUD (AFU_ORTHOLOGUE AFUA_5G00480)"/>
    <property type="match status" value="1"/>
</dbReference>
<evidence type="ECO:0000256" key="3">
    <source>
        <dbReference type="ARBA" id="ARBA00022801"/>
    </source>
</evidence>
<evidence type="ECO:0000256" key="5">
    <source>
        <dbReference type="ARBA" id="ARBA00023295"/>
    </source>
</evidence>
<feature type="signal peptide" evidence="7">
    <location>
        <begin position="1"/>
        <end position="19"/>
    </location>
</feature>
<dbReference type="SUPFAM" id="SSF49899">
    <property type="entry name" value="Concanavalin A-like lectins/glucanases"/>
    <property type="match status" value="1"/>
</dbReference>
<dbReference type="OMA" id="GTEWRHA"/>
<dbReference type="EMBL" id="LT598489">
    <property type="protein sequence ID" value="SCW00175.1"/>
    <property type="molecule type" value="Genomic_DNA"/>
</dbReference>
<dbReference type="GO" id="GO:0000324">
    <property type="term" value="C:fungal-type vacuole"/>
    <property type="evidence" value="ECO:0007669"/>
    <property type="project" value="TreeGrafter"/>
</dbReference>
<name>A0A1G4M8N0_LACFM</name>
<keyword evidence="11" id="KW-1185">Reference proteome</keyword>
<dbReference type="OrthoDB" id="202537at2759"/>
<feature type="chain" id="PRO_5009237244" evidence="7">
    <location>
        <begin position="20"/>
        <end position="550"/>
    </location>
</feature>
<sequence length="550" mass="61997">MQLIFGLLTAFLAATTAVARKNSGKTPASNDTSLNRPLIHFTPEKGWMNDPNGLFYDNVTDLWHMYYQFNPNDTVWGQPLYWGHATSKNLTTWTHENIAIGPDSDDAGVFSGSIVIDYNNTSNFFNSSINPGQRVVAFYTYNTAESQTQYVAYSLDGGYTFTKYSGNPVLNLNSTQFRDPKVFWHDETEKWIMVLALSQEYKVQIYSSENLKEWELQSNFSHHGILGYQYECPGLSKIPIVKSSDSSLNSSNSTSPDYKWVMFLSINPGAPQGGSFTQYFIGDFDGKNFTADDHQTRFLDFGKDYYAFQAFDNTPNNDVLGVAWASNWEYGGFVPTSPWRSSMSLIRNFTLQEYHPNGEATELNLFSQPVIDHDVLNANHTIHKGNLTIGSGKNVTFDFHNSATGLVELNVTFKVNTSSIRPHDFVDLSFYLRGASDPHEYLRLGYENTAPAFFLDRGNSKVNFVSSNPFYTDKTSVNFLPYSTELNTYKIYAIADRNILEVYLNDGLAVSTNTFFFTEGNHIGSIDVIAGIDGVYELVDFEVKQLSVKQ</sequence>
<dbReference type="Pfam" id="PF08244">
    <property type="entry name" value="Glyco_hydro_32C"/>
    <property type="match status" value="1"/>
</dbReference>
<dbReference type="Proteomes" id="UP000190831">
    <property type="component" value="Chromosome B"/>
</dbReference>
<organism evidence="10 11">
    <name type="scientific">Lachancea fermentati</name>
    <name type="common">Zygosaccharomyces fermentati</name>
    <dbReference type="NCBI Taxonomy" id="4955"/>
    <lineage>
        <taxon>Eukaryota</taxon>
        <taxon>Fungi</taxon>
        <taxon>Dikarya</taxon>
        <taxon>Ascomycota</taxon>
        <taxon>Saccharomycotina</taxon>
        <taxon>Saccharomycetes</taxon>
        <taxon>Saccharomycetales</taxon>
        <taxon>Saccharomycetaceae</taxon>
        <taxon>Lachancea</taxon>
    </lineage>
</organism>
<evidence type="ECO:0000256" key="1">
    <source>
        <dbReference type="ARBA" id="ARBA00009902"/>
    </source>
</evidence>
<keyword evidence="2 7" id="KW-0732">Signal</keyword>
<keyword evidence="3 6" id="KW-0378">Hydrolase</keyword>
<dbReference type="InterPro" id="IPR013320">
    <property type="entry name" value="ConA-like_dom_sf"/>
</dbReference>
<dbReference type="PANTHER" id="PTHR42800:SF4">
    <property type="entry name" value="INVERTASE 2"/>
    <property type="match status" value="1"/>
</dbReference>
<dbReference type="SMR" id="A0A1G4M8N0"/>
<dbReference type="InterPro" id="IPR018053">
    <property type="entry name" value="Glyco_hydro_32_AS"/>
</dbReference>
<dbReference type="InterPro" id="IPR013189">
    <property type="entry name" value="Glyco_hydro_32_C"/>
</dbReference>
<dbReference type="Gene3D" id="2.115.10.20">
    <property type="entry name" value="Glycosyl hydrolase domain, family 43"/>
    <property type="match status" value="1"/>
</dbReference>
<reference evidence="11" key="1">
    <citation type="submission" date="2016-03" db="EMBL/GenBank/DDBJ databases">
        <authorList>
            <person name="Devillers H."/>
        </authorList>
    </citation>
    <scope>NUCLEOTIDE SEQUENCE [LARGE SCALE GENOMIC DNA]</scope>
</reference>
<comment type="similarity">
    <text evidence="1 6">Belongs to the glycosyl hydrolase 32 family.</text>
</comment>
<dbReference type="STRING" id="4955.A0A1G4M8N0"/>
<dbReference type="SMART" id="SM00640">
    <property type="entry name" value="Glyco_32"/>
    <property type="match status" value="1"/>
</dbReference>
<dbReference type="Gene3D" id="2.60.120.560">
    <property type="entry name" value="Exo-inulinase, domain 1"/>
    <property type="match status" value="1"/>
</dbReference>
<keyword evidence="4" id="KW-0325">Glycoprotein</keyword>
<dbReference type="GO" id="GO:0005987">
    <property type="term" value="P:sucrose catabolic process"/>
    <property type="evidence" value="ECO:0007669"/>
    <property type="project" value="TreeGrafter"/>
</dbReference>
<dbReference type="PROSITE" id="PS00609">
    <property type="entry name" value="GLYCOSYL_HYDROL_F32"/>
    <property type="match status" value="1"/>
</dbReference>
<dbReference type="SUPFAM" id="SSF75005">
    <property type="entry name" value="Arabinanase/levansucrase/invertase"/>
    <property type="match status" value="1"/>
</dbReference>
<evidence type="ECO:0000256" key="7">
    <source>
        <dbReference type="SAM" id="SignalP"/>
    </source>
</evidence>
<dbReference type="FunFam" id="2.115.10.20:FF:000002">
    <property type="entry name" value="Invertase 2"/>
    <property type="match status" value="1"/>
</dbReference>
<evidence type="ECO:0000256" key="6">
    <source>
        <dbReference type="RuleBase" id="RU362110"/>
    </source>
</evidence>
<dbReference type="InterPro" id="IPR023296">
    <property type="entry name" value="Glyco_hydro_beta-prop_sf"/>
</dbReference>
<dbReference type="AlphaFoldDB" id="A0A1G4M8N0"/>
<accession>A0A1G4M8N0</accession>
<evidence type="ECO:0000256" key="4">
    <source>
        <dbReference type="ARBA" id="ARBA00023180"/>
    </source>
</evidence>
<evidence type="ECO:0000259" key="8">
    <source>
        <dbReference type="Pfam" id="PF00251"/>
    </source>
</evidence>
<keyword evidence="5 6" id="KW-0326">Glycosidase</keyword>
<evidence type="ECO:0000313" key="11">
    <source>
        <dbReference type="Proteomes" id="UP000190831"/>
    </source>
</evidence>
<proteinExistence type="inferred from homology"/>
<dbReference type="InterPro" id="IPR001362">
    <property type="entry name" value="Glyco_hydro_32"/>
</dbReference>
<feature type="domain" description="Glycosyl hydrolase family 32 N-terminal" evidence="8">
    <location>
        <begin position="40"/>
        <end position="353"/>
    </location>
</feature>
<dbReference type="GO" id="GO:0004575">
    <property type="term" value="F:sucrose alpha-glucosidase activity"/>
    <property type="evidence" value="ECO:0007669"/>
    <property type="project" value="TreeGrafter"/>
</dbReference>
<dbReference type="Pfam" id="PF00251">
    <property type="entry name" value="Glyco_hydro_32N"/>
    <property type="match status" value="1"/>
</dbReference>
<dbReference type="GO" id="GO:0005576">
    <property type="term" value="C:extracellular region"/>
    <property type="evidence" value="ECO:0007669"/>
    <property type="project" value="UniProtKB-ARBA"/>
</dbReference>
<evidence type="ECO:0000313" key="10">
    <source>
        <dbReference type="EMBL" id="SCW00175.1"/>
    </source>
</evidence>
<gene>
    <name evidence="10" type="ORF">LAFE_0B11100G</name>
</gene>
<protein>
    <submittedName>
        <fullName evidence="10">LAFE_0B11100g1_1</fullName>
    </submittedName>
</protein>
<dbReference type="InterPro" id="IPR013148">
    <property type="entry name" value="Glyco_hydro_32_N"/>
</dbReference>
<evidence type="ECO:0000259" key="9">
    <source>
        <dbReference type="Pfam" id="PF08244"/>
    </source>
</evidence>
<feature type="domain" description="Glycosyl hydrolase family 32 C-terminal" evidence="9">
    <location>
        <begin position="393"/>
        <end position="520"/>
    </location>
</feature>
<evidence type="ECO:0000256" key="2">
    <source>
        <dbReference type="ARBA" id="ARBA00022729"/>
    </source>
</evidence>